<dbReference type="EMBL" id="LT828648">
    <property type="protein sequence ID" value="SLM48624.1"/>
    <property type="molecule type" value="Genomic_DNA"/>
</dbReference>
<name>A0A1W1I6K8_9BACT</name>
<sequence>MVLVLADTTDPWASLVHAELCRRGLDVLLIPRAELLDRIRLNWPMAAGSPTVAGTMVIDGRSFECGALRGVFVQWVLPLPLLLDDLSVQDRDYVLRETTAAWIAFLNSLPCPVINRPVPGGRPALLGGSAVSAQIARDCGFDLPAARYTSSEADAVLQFAAWNEQAYLKALGSAEPGVVLSRQNGIEHIRQVMERHAVSLQAIPQGQRMTVYVVGGDAAATILHADEESSQRTADLPVFPTGRCVDLVRALGLSFAECHVVVAADGRICCLDVNGAPNYWRCTRAVQRRLVQRLADCLSEERSMAFYDSARGTHGGSGAGQRLCQTGGPER</sequence>
<evidence type="ECO:0000256" key="1">
    <source>
        <dbReference type="SAM" id="MobiDB-lite"/>
    </source>
</evidence>
<evidence type="ECO:0008006" key="4">
    <source>
        <dbReference type="Google" id="ProtNLM"/>
    </source>
</evidence>
<gene>
    <name evidence="2" type="ORF">NSJP_2452</name>
</gene>
<feature type="region of interest" description="Disordered" evidence="1">
    <location>
        <begin position="309"/>
        <end position="331"/>
    </location>
</feature>
<organism evidence="2 3">
    <name type="scientific">Nitrospira japonica</name>
    <dbReference type="NCBI Taxonomy" id="1325564"/>
    <lineage>
        <taxon>Bacteria</taxon>
        <taxon>Pseudomonadati</taxon>
        <taxon>Nitrospirota</taxon>
        <taxon>Nitrospiria</taxon>
        <taxon>Nitrospirales</taxon>
        <taxon>Nitrospiraceae</taxon>
        <taxon>Nitrospira</taxon>
    </lineage>
</organism>
<dbReference type="AlphaFoldDB" id="A0A1W1I6K8"/>
<protein>
    <recommendedName>
        <fullName evidence="4">ATP-grasp domain-containing protein</fullName>
    </recommendedName>
</protein>
<dbReference type="STRING" id="1325564.NSJP_2452"/>
<evidence type="ECO:0000313" key="3">
    <source>
        <dbReference type="Proteomes" id="UP000192042"/>
    </source>
</evidence>
<dbReference type="Proteomes" id="UP000192042">
    <property type="component" value="Chromosome I"/>
</dbReference>
<dbReference type="KEGG" id="nja:NSJP_2452"/>
<keyword evidence="3" id="KW-1185">Reference proteome</keyword>
<proteinExistence type="predicted"/>
<reference evidence="2 3" key="1">
    <citation type="submission" date="2017-03" db="EMBL/GenBank/DDBJ databases">
        <authorList>
            <person name="Afonso C.L."/>
            <person name="Miller P.J."/>
            <person name="Scott M.A."/>
            <person name="Spackman E."/>
            <person name="Goraichik I."/>
            <person name="Dimitrov K.M."/>
            <person name="Suarez D.L."/>
            <person name="Swayne D.E."/>
        </authorList>
    </citation>
    <scope>NUCLEOTIDE SEQUENCE [LARGE SCALE GENOMIC DNA]</scope>
    <source>
        <strain evidence="2">Genome sequencing of Nitrospira japonica strain NJ11</strain>
    </source>
</reference>
<accession>A0A1W1I6K8</accession>
<evidence type="ECO:0000313" key="2">
    <source>
        <dbReference type="EMBL" id="SLM48624.1"/>
    </source>
</evidence>